<gene>
    <name evidence="1" type="ORF">ERS852494_01003</name>
</gene>
<dbReference type="Pfam" id="PF03592">
    <property type="entry name" value="Terminase_2"/>
    <property type="match status" value="1"/>
</dbReference>
<reference evidence="1 2" key="1">
    <citation type="submission" date="2015-09" db="EMBL/GenBank/DDBJ databases">
        <authorList>
            <consortium name="Pathogen Informatics"/>
        </authorList>
    </citation>
    <scope>NUCLEOTIDE SEQUENCE [LARGE SCALE GENOMIC DNA]</scope>
    <source>
        <strain evidence="1 2">2789STDY5834880</strain>
    </source>
</reference>
<dbReference type="Gene3D" id="1.10.10.1400">
    <property type="entry name" value="Terminase, small subunit, N-terminal DNA-binding domain, HTH motif"/>
    <property type="match status" value="1"/>
</dbReference>
<dbReference type="EMBL" id="CZAI01000002">
    <property type="protein sequence ID" value="CUO89050.1"/>
    <property type="molecule type" value="Genomic_DNA"/>
</dbReference>
<protein>
    <submittedName>
        <fullName evidence="1">Terminase small subunit</fullName>
    </submittedName>
</protein>
<dbReference type="InterPro" id="IPR038713">
    <property type="entry name" value="Terminase_Gp1_N_sf"/>
</dbReference>
<accession>A0A174IVZ1</accession>
<dbReference type="RefSeq" id="WP_008765955.1">
    <property type="nucleotide sequence ID" value="NZ_CAXSSI010000005.1"/>
</dbReference>
<proteinExistence type="predicted"/>
<name>A0A174IVZ1_9BACE</name>
<sequence>MGKREEPLTFKQEKFCKYYVDTEGNASEAYRMSYNTSNMKPETIWSAASRLLANSKVSTRINEIKAQRAKESEVERKTVERVLMDIVLANPDDLHFVDPATGKTKMRTPSQLPKRARNALKKIQNKRGEVTYEFNGKTEAARILGAWNGWEADKNVNIKGGDGNKVGELRIGFEDNENSEE</sequence>
<evidence type="ECO:0000313" key="1">
    <source>
        <dbReference type="EMBL" id="CUO89050.1"/>
    </source>
</evidence>
<evidence type="ECO:0000313" key="2">
    <source>
        <dbReference type="Proteomes" id="UP000095657"/>
    </source>
</evidence>
<dbReference type="STRING" id="47678.ERS852494_01003"/>
<dbReference type="InterPro" id="IPR005335">
    <property type="entry name" value="Terminase_ssu"/>
</dbReference>
<dbReference type="AlphaFoldDB" id="A0A174IVZ1"/>
<organism evidence="1 2">
    <name type="scientific">Bacteroides caccae</name>
    <dbReference type="NCBI Taxonomy" id="47678"/>
    <lineage>
        <taxon>Bacteria</taxon>
        <taxon>Pseudomonadati</taxon>
        <taxon>Bacteroidota</taxon>
        <taxon>Bacteroidia</taxon>
        <taxon>Bacteroidales</taxon>
        <taxon>Bacteroidaceae</taxon>
        <taxon>Bacteroides</taxon>
    </lineage>
</organism>
<dbReference type="GO" id="GO:0051276">
    <property type="term" value="P:chromosome organization"/>
    <property type="evidence" value="ECO:0007669"/>
    <property type="project" value="InterPro"/>
</dbReference>
<dbReference type="Proteomes" id="UP000095657">
    <property type="component" value="Unassembled WGS sequence"/>
</dbReference>